<reference evidence="12 13" key="1">
    <citation type="submission" date="2019-08" db="EMBL/GenBank/DDBJ databases">
        <title>Genome of Luteibaculum oceani JCM 18817.</title>
        <authorList>
            <person name="Bowman J.P."/>
        </authorList>
    </citation>
    <scope>NUCLEOTIDE SEQUENCE [LARGE SCALE GENOMIC DNA]</scope>
    <source>
        <strain evidence="12 13">JCM 18817</strain>
    </source>
</reference>
<dbReference type="InterPro" id="IPR003661">
    <property type="entry name" value="HisK_dim/P_dom"/>
</dbReference>
<evidence type="ECO:0000256" key="7">
    <source>
        <dbReference type="SAM" id="Coils"/>
    </source>
</evidence>
<dbReference type="PROSITE" id="PS50113">
    <property type="entry name" value="PAC"/>
    <property type="match status" value="1"/>
</dbReference>
<keyword evidence="13" id="KW-1185">Reference proteome</keyword>
<evidence type="ECO:0000313" key="13">
    <source>
        <dbReference type="Proteomes" id="UP000321168"/>
    </source>
</evidence>
<evidence type="ECO:0000256" key="1">
    <source>
        <dbReference type="ARBA" id="ARBA00000085"/>
    </source>
</evidence>
<evidence type="ECO:0000256" key="6">
    <source>
        <dbReference type="PROSITE-ProRule" id="PRU00169"/>
    </source>
</evidence>
<dbReference type="CDD" id="cd00082">
    <property type="entry name" value="HisKA"/>
    <property type="match status" value="1"/>
</dbReference>
<dbReference type="PANTHER" id="PTHR43304">
    <property type="entry name" value="PHYTOCHROME-LIKE PROTEIN CPH1"/>
    <property type="match status" value="1"/>
</dbReference>
<dbReference type="EMBL" id="VORB01000004">
    <property type="protein sequence ID" value="TXC81551.1"/>
    <property type="molecule type" value="Genomic_DNA"/>
</dbReference>
<dbReference type="InterPro" id="IPR001789">
    <property type="entry name" value="Sig_transdc_resp-reg_receiver"/>
</dbReference>
<dbReference type="PANTHER" id="PTHR43304:SF1">
    <property type="entry name" value="PAC DOMAIN-CONTAINING PROTEIN"/>
    <property type="match status" value="1"/>
</dbReference>
<evidence type="ECO:0000313" key="12">
    <source>
        <dbReference type="EMBL" id="TXC81551.1"/>
    </source>
</evidence>
<dbReference type="InterPro" id="IPR000014">
    <property type="entry name" value="PAS"/>
</dbReference>
<dbReference type="InterPro" id="IPR003594">
    <property type="entry name" value="HATPase_dom"/>
</dbReference>
<organism evidence="12 13">
    <name type="scientific">Luteibaculum oceani</name>
    <dbReference type="NCBI Taxonomy" id="1294296"/>
    <lineage>
        <taxon>Bacteria</taxon>
        <taxon>Pseudomonadati</taxon>
        <taxon>Bacteroidota</taxon>
        <taxon>Flavobacteriia</taxon>
        <taxon>Flavobacteriales</taxon>
        <taxon>Luteibaculaceae</taxon>
        <taxon>Luteibaculum</taxon>
    </lineage>
</organism>
<protein>
    <recommendedName>
        <fullName evidence="2">histidine kinase</fullName>
        <ecNumber evidence="2">2.7.13.3</ecNumber>
    </recommendedName>
</protein>
<dbReference type="SMART" id="SM00387">
    <property type="entry name" value="HATPase_c"/>
    <property type="match status" value="1"/>
</dbReference>
<evidence type="ECO:0000256" key="5">
    <source>
        <dbReference type="ARBA" id="ARBA00022777"/>
    </source>
</evidence>
<feature type="domain" description="Response regulatory" evidence="9">
    <location>
        <begin position="17"/>
        <end position="134"/>
    </location>
</feature>
<feature type="modified residue" description="4-aspartylphosphate" evidence="6">
    <location>
        <position position="66"/>
    </location>
</feature>
<proteinExistence type="predicted"/>
<keyword evidence="7" id="KW-0175">Coiled coil</keyword>
<feature type="domain" description="PAS" evidence="10">
    <location>
        <begin position="146"/>
        <end position="218"/>
    </location>
</feature>
<dbReference type="EC" id="2.7.13.3" evidence="2"/>
<dbReference type="InterPro" id="IPR004358">
    <property type="entry name" value="Sig_transdc_His_kin-like_C"/>
</dbReference>
<dbReference type="RefSeq" id="WP_147014280.1">
    <property type="nucleotide sequence ID" value="NZ_VORB01000004.1"/>
</dbReference>
<evidence type="ECO:0000256" key="3">
    <source>
        <dbReference type="ARBA" id="ARBA00022553"/>
    </source>
</evidence>
<dbReference type="Gene3D" id="3.30.565.10">
    <property type="entry name" value="Histidine kinase-like ATPase, C-terminal domain"/>
    <property type="match status" value="1"/>
</dbReference>
<feature type="domain" description="PAC" evidence="11">
    <location>
        <begin position="221"/>
        <end position="273"/>
    </location>
</feature>
<feature type="coiled-coil region" evidence="7">
    <location>
        <begin position="261"/>
        <end position="288"/>
    </location>
</feature>
<dbReference type="CDD" id="cd00130">
    <property type="entry name" value="PAS"/>
    <property type="match status" value="1"/>
</dbReference>
<dbReference type="InterPro" id="IPR035965">
    <property type="entry name" value="PAS-like_dom_sf"/>
</dbReference>
<dbReference type="Gene3D" id="3.30.450.20">
    <property type="entry name" value="PAS domain"/>
    <property type="match status" value="1"/>
</dbReference>
<name>A0A5C6VAI6_9FLAO</name>
<keyword evidence="4" id="KW-0808">Transferase</keyword>
<dbReference type="InterPro" id="IPR005467">
    <property type="entry name" value="His_kinase_dom"/>
</dbReference>
<dbReference type="NCBIfam" id="TIGR00229">
    <property type="entry name" value="sensory_box"/>
    <property type="match status" value="1"/>
</dbReference>
<comment type="catalytic activity">
    <reaction evidence="1">
        <text>ATP + protein L-histidine = ADP + protein N-phospho-L-histidine.</text>
        <dbReference type="EC" id="2.7.13.3"/>
    </reaction>
</comment>
<dbReference type="InterPro" id="IPR011006">
    <property type="entry name" value="CheY-like_superfamily"/>
</dbReference>
<dbReference type="OrthoDB" id="9781208at2"/>
<dbReference type="PROSITE" id="PS50112">
    <property type="entry name" value="PAS"/>
    <property type="match status" value="1"/>
</dbReference>
<dbReference type="Pfam" id="PF02518">
    <property type="entry name" value="HATPase_c"/>
    <property type="match status" value="1"/>
</dbReference>
<dbReference type="InterPro" id="IPR052162">
    <property type="entry name" value="Sensor_kinase/Photoreceptor"/>
</dbReference>
<dbReference type="SMART" id="SM00448">
    <property type="entry name" value="REC"/>
    <property type="match status" value="1"/>
</dbReference>
<dbReference type="SMART" id="SM00091">
    <property type="entry name" value="PAS"/>
    <property type="match status" value="1"/>
</dbReference>
<dbReference type="InterPro" id="IPR036890">
    <property type="entry name" value="HATPase_C_sf"/>
</dbReference>
<dbReference type="GO" id="GO:0000155">
    <property type="term" value="F:phosphorelay sensor kinase activity"/>
    <property type="evidence" value="ECO:0007669"/>
    <property type="project" value="InterPro"/>
</dbReference>
<evidence type="ECO:0000259" key="10">
    <source>
        <dbReference type="PROSITE" id="PS50112"/>
    </source>
</evidence>
<dbReference type="InterPro" id="IPR000700">
    <property type="entry name" value="PAS-assoc_C"/>
</dbReference>
<dbReference type="Pfam" id="PF00072">
    <property type="entry name" value="Response_reg"/>
    <property type="match status" value="1"/>
</dbReference>
<dbReference type="Gene3D" id="1.10.287.130">
    <property type="match status" value="1"/>
</dbReference>
<keyword evidence="3 6" id="KW-0597">Phosphoprotein</keyword>
<dbReference type="AlphaFoldDB" id="A0A5C6VAI6"/>
<accession>A0A5C6VAI6</accession>
<dbReference type="SUPFAM" id="SSF55874">
    <property type="entry name" value="ATPase domain of HSP90 chaperone/DNA topoisomerase II/histidine kinase"/>
    <property type="match status" value="1"/>
</dbReference>
<evidence type="ECO:0000256" key="4">
    <source>
        <dbReference type="ARBA" id="ARBA00022679"/>
    </source>
</evidence>
<dbReference type="InterPro" id="IPR036097">
    <property type="entry name" value="HisK_dim/P_sf"/>
</dbReference>
<sequence length="500" mass="57145">MDELISEKKLVSGIAPKILAVDDKVQNLVALRRVLADFDVEIVEAQSGNEALKKILQHDFALALLDVQMPEMDGYELAEIIRSDPETHELPIIFISAIFTDRLNMFRGYEKGAFSFITKPFEPIELQNQVKFFIKKYLTERAYEESRSQTIQLYNSSPEMLLSIDANSGLVTQCNNRIIELTGYSREEIIDHSVFKFFRGTEDFEKARKEFAAFKDKEIIENVELTILTKDERKLEILWKAIAIKNNEGVVKGANSTWTDITEKNEMQRKLEASNKELELRNEELENFVYLTSHQLQEPTQSILSFMDLLNREYIDQIEGDGAEYIKYSLAAAGRMRDQVKELLDYLRLGELKECSDVDLDSIVHNTLNDLDVPTELDLAIHPLPVICGIEPYLKMLFRHLLSNSIKYRDQSRRLVLEVGGEVKGGCTEVFIRDNGIGIPENQLDKVFKIFQQLHARDKYPGLGVGMAVVKKIADLHKASIQLESKEGIGTTLTLRFPKS</sequence>
<keyword evidence="5" id="KW-0418">Kinase</keyword>
<evidence type="ECO:0000259" key="8">
    <source>
        <dbReference type="PROSITE" id="PS50109"/>
    </source>
</evidence>
<dbReference type="PROSITE" id="PS50110">
    <property type="entry name" value="RESPONSE_REGULATORY"/>
    <property type="match status" value="1"/>
</dbReference>
<gene>
    <name evidence="12" type="ORF">FRX97_05965</name>
</gene>
<evidence type="ECO:0000256" key="2">
    <source>
        <dbReference type="ARBA" id="ARBA00012438"/>
    </source>
</evidence>
<dbReference type="SUPFAM" id="SSF55785">
    <property type="entry name" value="PYP-like sensor domain (PAS domain)"/>
    <property type="match status" value="1"/>
</dbReference>
<dbReference type="SUPFAM" id="SSF47384">
    <property type="entry name" value="Homodimeric domain of signal transducing histidine kinase"/>
    <property type="match status" value="1"/>
</dbReference>
<comment type="caution">
    <text evidence="12">The sequence shown here is derived from an EMBL/GenBank/DDBJ whole genome shotgun (WGS) entry which is preliminary data.</text>
</comment>
<dbReference type="Proteomes" id="UP000321168">
    <property type="component" value="Unassembled WGS sequence"/>
</dbReference>
<dbReference type="PRINTS" id="PR00344">
    <property type="entry name" value="BCTRLSENSOR"/>
</dbReference>
<feature type="domain" description="Histidine kinase" evidence="8">
    <location>
        <begin position="291"/>
        <end position="500"/>
    </location>
</feature>
<evidence type="ECO:0000259" key="11">
    <source>
        <dbReference type="PROSITE" id="PS50113"/>
    </source>
</evidence>
<dbReference type="Gene3D" id="3.40.50.2300">
    <property type="match status" value="1"/>
</dbReference>
<dbReference type="Pfam" id="PF13426">
    <property type="entry name" value="PAS_9"/>
    <property type="match status" value="1"/>
</dbReference>
<evidence type="ECO:0000259" key="9">
    <source>
        <dbReference type="PROSITE" id="PS50110"/>
    </source>
</evidence>
<dbReference type="SUPFAM" id="SSF52172">
    <property type="entry name" value="CheY-like"/>
    <property type="match status" value="1"/>
</dbReference>
<dbReference type="PROSITE" id="PS50109">
    <property type="entry name" value="HIS_KIN"/>
    <property type="match status" value="1"/>
</dbReference>